<dbReference type="Gene3D" id="2.40.160.50">
    <property type="entry name" value="membrane protein fhac: a member of the omp85/tpsb transporter family"/>
    <property type="match status" value="1"/>
</dbReference>
<feature type="signal peptide" evidence="1">
    <location>
        <begin position="1"/>
        <end position="38"/>
    </location>
</feature>
<evidence type="ECO:0000313" key="4">
    <source>
        <dbReference type="Proteomes" id="UP000321933"/>
    </source>
</evidence>
<dbReference type="AlphaFoldDB" id="A0A5C8ZSF0"/>
<feature type="domain" description="Haemolysin activator HlyB C-terminal" evidence="2">
    <location>
        <begin position="439"/>
        <end position="544"/>
    </location>
</feature>
<dbReference type="Proteomes" id="UP000321933">
    <property type="component" value="Unassembled WGS sequence"/>
</dbReference>
<reference evidence="3 4" key="1">
    <citation type="submission" date="2019-08" db="EMBL/GenBank/DDBJ databases">
        <title>Parahaliea maris sp. nov., isolated from the surface seawater.</title>
        <authorList>
            <person name="Liu Y."/>
        </authorList>
    </citation>
    <scope>NUCLEOTIDE SEQUENCE [LARGE SCALE GENOMIC DNA]</scope>
    <source>
        <strain evidence="3 4">S2-26</strain>
    </source>
</reference>
<gene>
    <name evidence="3" type="ORF">FVW59_14330</name>
</gene>
<accession>A0A5C8ZSF0</accession>
<dbReference type="InterPro" id="IPR051544">
    <property type="entry name" value="TPS_OM_transporter"/>
</dbReference>
<dbReference type="Gene3D" id="3.10.20.310">
    <property type="entry name" value="membrane protein fhac"/>
    <property type="match status" value="1"/>
</dbReference>
<dbReference type="GO" id="GO:0098046">
    <property type="term" value="C:type V protein secretion system complex"/>
    <property type="evidence" value="ECO:0007669"/>
    <property type="project" value="TreeGrafter"/>
</dbReference>
<dbReference type="InterPro" id="IPR005565">
    <property type="entry name" value="Hemolysn_activator_HlyB_C"/>
</dbReference>
<keyword evidence="1" id="KW-0732">Signal</keyword>
<dbReference type="EMBL" id="VRYZ01000006">
    <property type="protein sequence ID" value="TXS90512.1"/>
    <property type="molecule type" value="Genomic_DNA"/>
</dbReference>
<evidence type="ECO:0000259" key="2">
    <source>
        <dbReference type="Pfam" id="PF03865"/>
    </source>
</evidence>
<organism evidence="3 4">
    <name type="scientific">Parahaliea aestuarii</name>
    <dbReference type="NCBI Taxonomy" id="1852021"/>
    <lineage>
        <taxon>Bacteria</taxon>
        <taxon>Pseudomonadati</taxon>
        <taxon>Pseudomonadota</taxon>
        <taxon>Gammaproteobacteria</taxon>
        <taxon>Cellvibrionales</taxon>
        <taxon>Halieaceae</taxon>
        <taxon>Parahaliea</taxon>
    </lineage>
</organism>
<name>A0A5C8ZSF0_9GAMM</name>
<dbReference type="GO" id="GO:0008320">
    <property type="term" value="F:protein transmembrane transporter activity"/>
    <property type="evidence" value="ECO:0007669"/>
    <property type="project" value="TreeGrafter"/>
</dbReference>
<dbReference type="PANTHER" id="PTHR34597">
    <property type="entry name" value="SLR1661 PROTEIN"/>
    <property type="match status" value="1"/>
</dbReference>
<dbReference type="GO" id="GO:0046819">
    <property type="term" value="P:protein secretion by the type V secretion system"/>
    <property type="evidence" value="ECO:0007669"/>
    <property type="project" value="TreeGrafter"/>
</dbReference>
<feature type="chain" id="PRO_5022699797" evidence="1">
    <location>
        <begin position="39"/>
        <end position="582"/>
    </location>
</feature>
<proteinExistence type="predicted"/>
<evidence type="ECO:0000256" key="1">
    <source>
        <dbReference type="SAM" id="SignalP"/>
    </source>
</evidence>
<keyword evidence="4" id="KW-1185">Reference proteome</keyword>
<dbReference type="Pfam" id="PF03865">
    <property type="entry name" value="ShlB"/>
    <property type="match status" value="1"/>
</dbReference>
<sequence length="582" mass="67662">MIMTWSMLQGVVTLPLRSRWCCAVLAVLLFCTVPVAVGADAGEHCVTVPEQDYTDAFRFRPSTDHDQLEARLPEGVRIRSIRYQRFSVFNMEDPKENSTVYRWANQLHSITREWVLEDQMLLHEGEVYEQRRAEESERILRNLRFIYDARVRPWRWCGQYVDVEVLTRDIWTFTPSLSLSRSGGENAYAVGFRDANFLGTGKQVLVEYDSDEERAGYTLLYADPALLGSRWQMRARYTDNDDGYDHGLRLEKPFFSIYEPWSAGTSLDQQKLEEKLWFRGDEVSEFDHESEQYRVYGGLAAALEVDSRVNRWLFGYNYESHAFDFSDSDIPPARLPEDRDYSYPYIGFQSVEDKFAELHNFDYLGRTEDIFVGERYDWSLGYSGEGLGATRDQLAFRGAYSNTLLAEDRQFWVVGTWLSGFLGIDDRELENFWWEVETRYQYKQSERWALFSGLRLDYTDGLTVDNQLTLGGNNGLRGYDLHYQVGDRSFVWNIEQRYYSDWHPFRLLRVGFAAFVDVGRAWYEGGDNGSNGGVLANAGFGIRLNSSRAEKSSVVHIDFAFPFVRDDDVDDVQVLFTVKERF</sequence>
<comment type="caution">
    <text evidence="3">The sequence shown here is derived from an EMBL/GenBank/DDBJ whole genome shotgun (WGS) entry which is preliminary data.</text>
</comment>
<evidence type="ECO:0000313" key="3">
    <source>
        <dbReference type="EMBL" id="TXS90512.1"/>
    </source>
</evidence>
<dbReference type="PANTHER" id="PTHR34597:SF3">
    <property type="entry name" value="OUTER MEMBRANE TRANSPORTER CDIB"/>
    <property type="match status" value="1"/>
</dbReference>
<dbReference type="OrthoDB" id="6306838at2"/>
<protein>
    <submittedName>
        <fullName evidence="3">BamA/TamA family outer membrane protein</fullName>
    </submittedName>
</protein>